<sequence>MVEEQEGFVCQVLNFAEDDDDDDDGEQG</sequence>
<evidence type="ECO:0000313" key="1">
    <source>
        <dbReference type="EMBL" id="MCI96751.1"/>
    </source>
</evidence>
<evidence type="ECO:0000313" key="2">
    <source>
        <dbReference type="Proteomes" id="UP000265520"/>
    </source>
</evidence>
<dbReference type="Proteomes" id="UP000265520">
    <property type="component" value="Unassembled WGS sequence"/>
</dbReference>
<comment type="caution">
    <text evidence="1">The sequence shown here is derived from an EMBL/GenBank/DDBJ whole genome shotgun (WGS) entry which is preliminary data.</text>
</comment>
<keyword evidence="2" id="KW-1185">Reference proteome</keyword>
<feature type="non-terminal residue" evidence="1">
    <location>
        <position position="28"/>
    </location>
</feature>
<name>A0A392WCB9_9FABA</name>
<organism evidence="1 2">
    <name type="scientific">Trifolium medium</name>
    <dbReference type="NCBI Taxonomy" id="97028"/>
    <lineage>
        <taxon>Eukaryota</taxon>
        <taxon>Viridiplantae</taxon>
        <taxon>Streptophyta</taxon>
        <taxon>Embryophyta</taxon>
        <taxon>Tracheophyta</taxon>
        <taxon>Spermatophyta</taxon>
        <taxon>Magnoliopsida</taxon>
        <taxon>eudicotyledons</taxon>
        <taxon>Gunneridae</taxon>
        <taxon>Pentapetalae</taxon>
        <taxon>rosids</taxon>
        <taxon>fabids</taxon>
        <taxon>Fabales</taxon>
        <taxon>Fabaceae</taxon>
        <taxon>Papilionoideae</taxon>
        <taxon>50 kb inversion clade</taxon>
        <taxon>NPAAA clade</taxon>
        <taxon>Hologalegina</taxon>
        <taxon>IRL clade</taxon>
        <taxon>Trifolieae</taxon>
        <taxon>Trifolium</taxon>
    </lineage>
</organism>
<protein>
    <submittedName>
        <fullName evidence="1">Uncharacterized protein</fullName>
    </submittedName>
</protein>
<reference evidence="1 2" key="1">
    <citation type="journal article" date="2018" name="Front. Plant Sci.">
        <title>Red Clover (Trifolium pratense) and Zigzag Clover (T. medium) - A Picture of Genomic Similarities and Differences.</title>
        <authorList>
            <person name="Dluhosova J."/>
            <person name="Istvanek J."/>
            <person name="Nedelnik J."/>
            <person name="Repkova J."/>
        </authorList>
    </citation>
    <scope>NUCLEOTIDE SEQUENCE [LARGE SCALE GENOMIC DNA]</scope>
    <source>
        <strain evidence="2">cv. 10/8</strain>
        <tissue evidence="1">Leaf</tissue>
    </source>
</reference>
<accession>A0A392WCB9</accession>
<dbReference type="EMBL" id="LXQA011423116">
    <property type="protein sequence ID" value="MCI96751.1"/>
    <property type="molecule type" value="Genomic_DNA"/>
</dbReference>
<proteinExistence type="predicted"/>
<dbReference type="AlphaFoldDB" id="A0A392WCB9"/>